<keyword evidence="2" id="KW-0812">Transmembrane</keyword>
<accession>A0ABV5GNQ7</accession>
<dbReference type="PROSITE" id="PS50005">
    <property type="entry name" value="TPR"/>
    <property type="match status" value="1"/>
</dbReference>
<protein>
    <recommendedName>
        <fullName evidence="5">Tetratricopeptide repeat-containing protein</fullName>
    </recommendedName>
</protein>
<sequence>MGYGGFGLQKWIYKQKARKPFTRSRNGVAGNSEFSNNFNASFGAYEKDEALANISNRRRFDLLTLFAIIIALGGLGYYFSIRFSNYEALNKKSQLESKVAFENKSYEILINQGTAYYNEGDYSEASKELELAYAIKQTKQLKYKLLVCYQELCNAKNNEYCRKYKEFKVR</sequence>
<organism evidence="3 4">
    <name type="scientific">Flavobacterium jumunjinense</name>
    <dbReference type="NCBI Taxonomy" id="998845"/>
    <lineage>
        <taxon>Bacteria</taxon>
        <taxon>Pseudomonadati</taxon>
        <taxon>Bacteroidota</taxon>
        <taxon>Flavobacteriia</taxon>
        <taxon>Flavobacteriales</taxon>
        <taxon>Flavobacteriaceae</taxon>
        <taxon>Flavobacterium</taxon>
    </lineage>
</organism>
<dbReference type="Proteomes" id="UP001589607">
    <property type="component" value="Unassembled WGS sequence"/>
</dbReference>
<dbReference type="InterPro" id="IPR019734">
    <property type="entry name" value="TPR_rpt"/>
</dbReference>
<evidence type="ECO:0008006" key="5">
    <source>
        <dbReference type="Google" id="ProtNLM"/>
    </source>
</evidence>
<reference evidence="3 4" key="1">
    <citation type="submission" date="2024-09" db="EMBL/GenBank/DDBJ databases">
        <authorList>
            <person name="Sun Q."/>
            <person name="Mori K."/>
        </authorList>
    </citation>
    <scope>NUCLEOTIDE SEQUENCE [LARGE SCALE GENOMIC DNA]</scope>
    <source>
        <strain evidence="3 4">CECT 7955</strain>
    </source>
</reference>
<keyword evidence="2" id="KW-0472">Membrane</keyword>
<feature type="repeat" description="TPR" evidence="1">
    <location>
        <begin position="106"/>
        <end position="139"/>
    </location>
</feature>
<evidence type="ECO:0000256" key="2">
    <source>
        <dbReference type="SAM" id="Phobius"/>
    </source>
</evidence>
<evidence type="ECO:0000313" key="4">
    <source>
        <dbReference type="Proteomes" id="UP001589607"/>
    </source>
</evidence>
<dbReference type="RefSeq" id="WP_236457108.1">
    <property type="nucleotide sequence ID" value="NZ_CBCSGE010000017.1"/>
</dbReference>
<keyword evidence="4" id="KW-1185">Reference proteome</keyword>
<feature type="transmembrane region" description="Helical" evidence="2">
    <location>
        <begin position="62"/>
        <end position="81"/>
    </location>
</feature>
<dbReference type="EMBL" id="JBHMEY010000031">
    <property type="protein sequence ID" value="MFB9097017.1"/>
    <property type="molecule type" value="Genomic_DNA"/>
</dbReference>
<keyword evidence="2" id="KW-1133">Transmembrane helix</keyword>
<name>A0ABV5GNQ7_9FLAO</name>
<evidence type="ECO:0000313" key="3">
    <source>
        <dbReference type="EMBL" id="MFB9097017.1"/>
    </source>
</evidence>
<comment type="caution">
    <text evidence="3">The sequence shown here is derived from an EMBL/GenBank/DDBJ whole genome shotgun (WGS) entry which is preliminary data.</text>
</comment>
<evidence type="ECO:0000256" key="1">
    <source>
        <dbReference type="PROSITE-ProRule" id="PRU00339"/>
    </source>
</evidence>
<gene>
    <name evidence="3" type="ORF">ACFFVF_10855</name>
</gene>
<keyword evidence="1" id="KW-0802">TPR repeat</keyword>
<proteinExistence type="predicted"/>